<dbReference type="PANTHER" id="PTHR43656:SF2">
    <property type="entry name" value="BINDING OXIDOREDUCTASE, PUTATIVE (AFU_ORTHOLOGUE AFUA_2G08260)-RELATED"/>
    <property type="match status" value="1"/>
</dbReference>
<dbReference type="AlphaFoldDB" id="A0A643LUG8"/>
<dbReference type="Pfam" id="PF00724">
    <property type="entry name" value="Oxidored_FMN"/>
    <property type="match status" value="1"/>
</dbReference>
<dbReference type="InterPro" id="IPR051799">
    <property type="entry name" value="NADH_flavin_oxidoreductase"/>
</dbReference>
<evidence type="ECO:0000259" key="3">
    <source>
        <dbReference type="Pfam" id="PF00724"/>
    </source>
</evidence>
<sequence length="410" mass="46332">MKKTLLNTTMNRSTTFTVKNRFYKAAMSETMATKSNNPTEELVKLYGRWAQGGAGLLMTGNVMIDREALGEPGNVVIEDERDLDILKRWAKSGTQNGTQLWMQINHPGKQSPKTLSKNPVAPSAIPLTGDIKDFFNKPRELTSDEIWQLIKRFGNAARIAKKAGFTGVQIHAAHGYLINQFLSPHHNQRQDEWGGDLNGRMKFLIETYYEIRKQVGEKFPIGLKLNSADFQRGGFTEEESMKVLKKMDDLGMDLIEISGGNYENPKMFEGVRESTKKREAYFLDYAQKARTLVQAVLVVTGGFRSEEGMNEAIESGAVDMVGVGKLFALNPDFPNQIIHGNYYTVTIKPIRTGVKKLDKKISSMLELTWYEHQFKLMGKGKEPNPNHSVWKTVLQMIIENGTNAFQKRRA</sequence>
<evidence type="ECO:0000256" key="1">
    <source>
        <dbReference type="ARBA" id="ARBA00022630"/>
    </source>
</evidence>
<feature type="domain" description="NADH:flavin oxidoreductase/NADH oxidase N-terminal" evidence="3">
    <location>
        <begin position="16"/>
        <end position="340"/>
    </location>
</feature>
<dbReference type="Gene3D" id="3.20.20.70">
    <property type="entry name" value="Aldolase class I"/>
    <property type="match status" value="1"/>
</dbReference>
<dbReference type="GO" id="GO:0016491">
    <property type="term" value="F:oxidoreductase activity"/>
    <property type="evidence" value="ECO:0007669"/>
    <property type="project" value="UniProtKB-KW"/>
</dbReference>
<dbReference type="GO" id="GO:0010181">
    <property type="term" value="F:FMN binding"/>
    <property type="evidence" value="ECO:0007669"/>
    <property type="project" value="InterPro"/>
</dbReference>
<accession>A0A643LUG8</accession>
<dbReference type="SUPFAM" id="SSF51395">
    <property type="entry name" value="FMN-linked oxidoreductases"/>
    <property type="match status" value="1"/>
</dbReference>
<dbReference type="CDD" id="cd04733">
    <property type="entry name" value="OYE_like_2_FMN"/>
    <property type="match status" value="1"/>
</dbReference>
<dbReference type="EMBL" id="VLPO01000029">
    <property type="protein sequence ID" value="KAB1351706.1"/>
    <property type="molecule type" value="Genomic_DNA"/>
</dbReference>
<dbReference type="InterPro" id="IPR013785">
    <property type="entry name" value="Aldolase_TIM"/>
</dbReference>
<dbReference type="InterPro" id="IPR001155">
    <property type="entry name" value="OxRdtase_FMN_N"/>
</dbReference>
<reference evidence="4" key="1">
    <citation type="submission" date="2019-07" db="EMBL/GenBank/DDBJ databases">
        <title>Draft genome sequence of Bacillus thuringiensis strain PT02.</title>
        <authorList>
            <person name="Nguyen H."/>
            <person name="Nguyen L.N."/>
            <person name="Nguyen H.T.T."/>
            <person name="Nguyen D.V."/>
            <person name="Le H.T.T."/>
        </authorList>
    </citation>
    <scope>NUCLEOTIDE SEQUENCE</scope>
    <source>
        <strain evidence="4">PT02</strain>
    </source>
</reference>
<protein>
    <submittedName>
        <fullName evidence="4">NADH:flavin oxidoreductase/NADH oxidase family protein</fullName>
    </submittedName>
</protein>
<name>A0A643LUG8_BACTU</name>
<evidence type="ECO:0000313" key="4">
    <source>
        <dbReference type="EMBL" id="KAB1351706.1"/>
    </source>
</evidence>
<evidence type="ECO:0000256" key="2">
    <source>
        <dbReference type="ARBA" id="ARBA00023002"/>
    </source>
</evidence>
<dbReference type="RefSeq" id="WP_002132709.1">
    <property type="nucleotide sequence ID" value="NZ_CP013055.1"/>
</dbReference>
<organism evidence="4">
    <name type="scientific">Bacillus thuringiensis</name>
    <dbReference type="NCBI Taxonomy" id="1428"/>
    <lineage>
        <taxon>Bacteria</taxon>
        <taxon>Bacillati</taxon>
        <taxon>Bacillota</taxon>
        <taxon>Bacilli</taxon>
        <taxon>Bacillales</taxon>
        <taxon>Bacillaceae</taxon>
        <taxon>Bacillus</taxon>
        <taxon>Bacillus cereus group</taxon>
    </lineage>
</organism>
<comment type="caution">
    <text evidence="4">The sequence shown here is derived from an EMBL/GenBank/DDBJ whole genome shotgun (WGS) entry which is preliminary data.</text>
</comment>
<keyword evidence="1" id="KW-0285">Flavoprotein</keyword>
<dbReference type="KEGG" id="bthy:AQ980_09705"/>
<keyword evidence="2" id="KW-0560">Oxidoreductase</keyword>
<gene>
    <name evidence="4" type="ORF">FPG91_19885</name>
</gene>
<proteinExistence type="predicted"/>
<dbReference type="PANTHER" id="PTHR43656">
    <property type="entry name" value="BINDING OXIDOREDUCTASE, PUTATIVE (AFU_ORTHOLOGUE AFUA_2G08260)-RELATED"/>
    <property type="match status" value="1"/>
</dbReference>